<dbReference type="EMBL" id="BSNF01000001">
    <property type="protein sequence ID" value="GLQ05844.1"/>
    <property type="molecule type" value="Genomic_DNA"/>
</dbReference>
<feature type="region of interest" description="Disordered" evidence="6">
    <location>
        <begin position="72"/>
        <end position="143"/>
    </location>
</feature>
<dbReference type="PANTHER" id="PTHR43134">
    <property type="entry name" value="SIGNAL RECOGNITION PARTICLE RECEPTOR SUBUNIT ALPHA"/>
    <property type="match status" value="1"/>
</dbReference>
<accession>A0ABQ5U3I6</accession>
<keyword evidence="10" id="KW-1185">Reference proteome</keyword>
<dbReference type="InterPro" id="IPR000897">
    <property type="entry name" value="SRP54_GTPase_dom"/>
</dbReference>
<dbReference type="InterPro" id="IPR003593">
    <property type="entry name" value="AAA+_ATPase"/>
</dbReference>
<dbReference type="PANTHER" id="PTHR43134:SF3">
    <property type="entry name" value="FLAGELLAR BIOSYNTHESIS PROTEIN FLHF"/>
    <property type="match status" value="1"/>
</dbReference>
<reference evidence="9" key="1">
    <citation type="journal article" date="2014" name="Int. J. Syst. Evol. Microbiol.">
        <title>Complete genome of a new Firmicutes species belonging to the dominant human colonic microbiota ('Ruminococcus bicirculans') reveals two chromosomes and a selective capacity to utilize plant glucans.</title>
        <authorList>
            <consortium name="NISC Comparative Sequencing Program"/>
            <person name="Wegmann U."/>
            <person name="Louis P."/>
            <person name="Goesmann A."/>
            <person name="Henrissat B."/>
            <person name="Duncan S.H."/>
            <person name="Flint H.J."/>
        </authorList>
    </citation>
    <scope>NUCLEOTIDE SEQUENCE</scope>
    <source>
        <strain evidence="9">NBRC 103408</strain>
    </source>
</reference>
<dbReference type="SMART" id="SM00382">
    <property type="entry name" value="AAA"/>
    <property type="match status" value="1"/>
</dbReference>
<evidence type="ECO:0000313" key="9">
    <source>
        <dbReference type="EMBL" id="GLQ05844.1"/>
    </source>
</evidence>
<keyword evidence="3" id="KW-0547">Nucleotide-binding</keyword>
<evidence type="ECO:0008006" key="11">
    <source>
        <dbReference type="Google" id="ProtNLM"/>
    </source>
</evidence>
<dbReference type="SMART" id="SM00962">
    <property type="entry name" value="SRP54"/>
    <property type="match status" value="1"/>
</dbReference>
<dbReference type="InterPro" id="IPR027417">
    <property type="entry name" value="P-loop_NTPase"/>
</dbReference>
<dbReference type="Gene3D" id="3.40.50.300">
    <property type="entry name" value="P-loop containing nucleotide triphosphate hydrolases"/>
    <property type="match status" value="1"/>
</dbReference>
<name>A0ABQ5U3I6_9PROT</name>
<dbReference type="RefSeq" id="WP_169559807.1">
    <property type="nucleotide sequence ID" value="NZ_BSNF01000001.1"/>
</dbReference>
<proteinExistence type="inferred from homology"/>
<evidence type="ECO:0000256" key="3">
    <source>
        <dbReference type="ARBA" id="ARBA00022741"/>
    </source>
</evidence>
<dbReference type="Proteomes" id="UP001161409">
    <property type="component" value="Unassembled WGS sequence"/>
</dbReference>
<reference evidence="9" key="2">
    <citation type="submission" date="2023-01" db="EMBL/GenBank/DDBJ databases">
        <title>Draft genome sequence of Sneathiella chinensis strain NBRC 103408.</title>
        <authorList>
            <person name="Sun Q."/>
            <person name="Mori K."/>
        </authorList>
    </citation>
    <scope>NUCLEOTIDE SEQUENCE</scope>
    <source>
        <strain evidence="9">NBRC 103408</strain>
    </source>
</reference>
<evidence type="ECO:0000256" key="1">
    <source>
        <dbReference type="ARBA" id="ARBA00004515"/>
    </source>
</evidence>
<keyword evidence="5" id="KW-0472">Membrane</keyword>
<feature type="domain" description="AAA+ ATPase" evidence="7">
    <location>
        <begin position="203"/>
        <end position="350"/>
    </location>
</feature>
<gene>
    <name evidence="9" type="ORF">GCM10007924_10650</name>
</gene>
<evidence type="ECO:0000259" key="8">
    <source>
        <dbReference type="SMART" id="SM00962"/>
    </source>
</evidence>
<comment type="similarity">
    <text evidence="2">Belongs to the GTP-binding SRP family.</text>
</comment>
<dbReference type="SUPFAM" id="SSF52540">
    <property type="entry name" value="P-loop containing nucleoside triphosphate hydrolases"/>
    <property type="match status" value="1"/>
</dbReference>
<keyword evidence="4" id="KW-0342">GTP-binding</keyword>
<feature type="domain" description="SRP54-type proteins GTP-binding" evidence="8">
    <location>
        <begin position="204"/>
        <end position="395"/>
    </location>
</feature>
<evidence type="ECO:0000259" key="7">
    <source>
        <dbReference type="SMART" id="SM00382"/>
    </source>
</evidence>
<comment type="subcellular location">
    <subcellularLocation>
        <location evidence="1">Cell inner membrane</location>
        <topology evidence="1">Peripheral membrane protein</topology>
        <orientation evidence="1">Cytoplasmic side</orientation>
    </subcellularLocation>
</comment>
<evidence type="ECO:0000256" key="6">
    <source>
        <dbReference type="SAM" id="MobiDB-lite"/>
    </source>
</evidence>
<evidence type="ECO:0000256" key="4">
    <source>
        <dbReference type="ARBA" id="ARBA00023134"/>
    </source>
</evidence>
<evidence type="ECO:0000256" key="5">
    <source>
        <dbReference type="ARBA" id="ARBA00023136"/>
    </source>
</evidence>
<protein>
    <recommendedName>
        <fullName evidence="11">Flagella-associated GTP-binding protein</fullName>
    </recommendedName>
</protein>
<dbReference type="Pfam" id="PF00448">
    <property type="entry name" value="SRP54"/>
    <property type="match status" value="1"/>
</dbReference>
<organism evidence="9 10">
    <name type="scientific">Sneathiella chinensis</name>
    <dbReference type="NCBI Taxonomy" id="349750"/>
    <lineage>
        <taxon>Bacteria</taxon>
        <taxon>Pseudomonadati</taxon>
        <taxon>Pseudomonadota</taxon>
        <taxon>Alphaproteobacteria</taxon>
        <taxon>Sneathiellales</taxon>
        <taxon>Sneathiellaceae</taxon>
        <taxon>Sneathiella</taxon>
    </lineage>
</organism>
<sequence>MRIKSFTARSVSEAMNMVRLELGDDAIILSTQNLPSGEAQITAALEQKEEAPRVTLTEDDWARDWANEWDSDWKEPSARVAPKPTAQVSQAAAPRILRKESRPNFGNAAGTASPVTGKMNGQANGSQPKPAKPAPTKTAPQEEIRVTPKMDLLVQAMAYHGIPTLLAERICRTALSVDTDDPTMALAASLDKHFNYSPSFSRRNTPLMLVGPPGVGKTMTIAKMAASARMSDRKVHVISTDTSKAGAIAQLKSFTDILGLKLWIAENPDNLADIISRSEMKDGSHILIDTGGINSYDQNEIKDLARYILAARAEIIAVLAAGTDSAEMSDTAEKFATIGARRLLVTRLDTTRRYGGIFTAADNANLSFSYASVSSSVATGLHTINPVNLARLILRDPTLSDIGNEFDKAKR</sequence>
<evidence type="ECO:0000313" key="10">
    <source>
        <dbReference type="Proteomes" id="UP001161409"/>
    </source>
</evidence>
<comment type="caution">
    <text evidence="9">The sequence shown here is derived from an EMBL/GenBank/DDBJ whole genome shotgun (WGS) entry which is preliminary data.</text>
</comment>
<evidence type="ECO:0000256" key="2">
    <source>
        <dbReference type="ARBA" id="ARBA00008531"/>
    </source>
</evidence>